<dbReference type="Gene3D" id="3.60.10.10">
    <property type="entry name" value="Endonuclease/exonuclease/phosphatase"/>
    <property type="match status" value="1"/>
</dbReference>
<dbReference type="SMART" id="SM00128">
    <property type="entry name" value="IPPc"/>
    <property type="match status" value="1"/>
</dbReference>
<dbReference type="InterPro" id="IPR046985">
    <property type="entry name" value="IP5"/>
</dbReference>
<dbReference type="VEuPathDB" id="FungiDB:BON22_5030"/>
<protein>
    <submittedName>
        <fullName evidence="2">CYFA0S36e00430g1_1</fullName>
    </submittedName>
</protein>
<dbReference type="Pfam" id="PF22669">
    <property type="entry name" value="Exo_endo_phos2"/>
    <property type="match status" value="1"/>
</dbReference>
<name>A0A061BIH6_CYBFA</name>
<dbReference type="GO" id="GO:0046856">
    <property type="term" value="P:phosphatidylinositol dephosphorylation"/>
    <property type="evidence" value="ECO:0007669"/>
    <property type="project" value="InterPro"/>
</dbReference>
<dbReference type="SUPFAM" id="SSF56219">
    <property type="entry name" value="DNase I-like"/>
    <property type="match status" value="1"/>
</dbReference>
<dbReference type="AlphaFoldDB" id="A0A061BIH6"/>
<sequence>MTKLFLLTFNCAKLDQVDSGFVDELHSALPKQCPDLLIFGFQELLPILEATSYGLVDVYLNNLRIKIQQTVSQFYHTSVEVVAHEHVGAIGSFVLTPHQTYVNKVSTSSASCGMLYSSLKGATAIRINYKDEEFTFVTAHLAANEGNVDRRNKDYWRLMTSMEFGDGFSVLKPNSHIFFMGDLNYRAKHYGESEEGDSLLNNDELTGVLSQGSAFIGMQEEDINFKPTYKYYVGTKQYNKKRIPSWCDRILFQNYKPGDAKIVKYNSLSSSKSSDHEPVYLEIEVYNKPNKIINEDGLLILDGRDMRKSFISQFENYAHLVADFFVGSALFFTTTTNGRVVIGTSTFLLLLLHWWLS</sequence>
<dbReference type="PANTHER" id="PTHR11200">
    <property type="entry name" value="INOSITOL 5-PHOSPHATASE"/>
    <property type="match status" value="1"/>
</dbReference>
<reference evidence="2" key="1">
    <citation type="journal article" date="2014" name="Genome Announc.">
        <title>Genome sequence of the yeast Cyberlindnera fabianii (Hansenula fabianii).</title>
        <authorList>
            <person name="Freel K.C."/>
            <person name="Sarilar V."/>
            <person name="Neuveglise C."/>
            <person name="Devillers H."/>
            <person name="Friedrich A."/>
            <person name="Schacherer J."/>
        </authorList>
    </citation>
    <scope>NUCLEOTIDE SEQUENCE</scope>
    <source>
        <strain evidence="2">YJS4271</strain>
    </source>
</reference>
<dbReference type="InterPro" id="IPR036691">
    <property type="entry name" value="Endo/exonu/phosph_ase_sf"/>
</dbReference>
<evidence type="ECO:0000313" key="2">
    <source>
        <dbReference type="EMBL" id="CDR47688.1"/>
    </source>
</evidence>
<gene>
    <name evidence="2" type="ORF">CYFA0S_36e00430g</name>
</gene>
<proteinExistence type="predicted"/>
<organism evidence="2">
    <name type="scientific">Cyberlindnera fabianii</name>
    <name type="common">Yeast</name>
    <name type="synonym">Hansenula fabianii</name>
    <dbReference type="NCBI Taxonomy" id="36022"/>
    <lineage>
        <taxon>Eukaryota</taxon>
        <taxon>Fungi</taxon>
        <taxon>Dikarya</taxon>
        <taxon>Ascomycota</taxon>
        <taxon>Saccharomycotina</taxon>
        <taxon>Saccharomycetes</taxon>
        <taxon>Phaffomycetales</taxon>
        <taxon>Phaffomycetaceae</taxon>
        <taxon>Cyberlindnera</taxon>
    </lineage>
</organism>
<dbReference type="PhylomeDB" id="A0A061BIH6"/>
<dbReference type="GO" id="GO:0004439">
    <property type="term" value="F:phosphatidylinositol-4,5-bisphosphate 5-phosphatase activity"/>
    <property type="evidence" value="ECO:0007669"/>
    <property type="project" value="TreeGrafter"/>
</dbReference>
<dbReference type="PANTHER" id="PTHR11200:SF275">
    <property type="entry name" value="LD06095P"/>
    <property type="match status" value="1"/>
</dbReference>
<evidence type="ECO:0000259" key="1">
    <source>
        <dbReference type="SMART" id="SM00128"/>
    </source>
</evidence>
<dbReference type="InterPro" id="IPR000300">
    <property type="entry name" value="IPPc"/>
</dbReference>
<dbReference type="EMBL" id="LK052921">
    <property type="protein sequence ID" value="CDR47688.1"/>
    <property type="molecule type" value="Genomic_DNA"/>
</dbReference>
<accession>A0A061BIH6</accession>
<feature type="domain" description="Inositol polyphosphate-related phosphatase" evidence="1">
    <location>
        <begin position="1"/>
        <end position="291"/>
    </location>
</feature>
<dbReference type="OrthoDB" id="62798at2759"/>